<keyword evidence="1" id="KW-0472">Membrane</keyword>
<reference evidence="2 3" key="1">
    <citation type="submission" date="2016-10" db="EMBL/GenBank/DDBJ databases">
        <title>Flavobacterium gilvum sp. nov., isolated from stream water.</title>
        <authorList>
            <person name="Shin S.-K."/>
            <person name="Cho Y.-J."/>
            <person name="Yi H."/>
        </authorList>
    </citation>
    <scope>NUCLEOTIDE SEQUENCE [LARGE SCALE GENOMIC DNA]</scope>
    <source>
        <strain evidence="2 3">EM1308</strain>
    </source>
</reference>
<feature type="transmembrane region" description="Helical" evidence="1">
    <location>
        <begin position="113"/>
        <end position="133"/>
    </location>
</feature>
<feature type="transmembrane region" description="Helical" evidence="1">
    <location>
        <begin position="7"/>
        <end position="28"/>
    </location>
</feature>
<dbReference type="Proteomes" id="UP000175968">
    <property type="component" value="Chromosome"/>
</dbReference>
<name>A0AAC9I5E0_9FLAO</name>
<protein>
    <recommendedName>
        <fullName evidence="4">Lysine transporter LysE</fullName>
    </recommendedName>
</protein>
<evidence type="ECO:0008006" key="4">
    <source>
        <dbReference type="Google" id="ProtNLM"/>
    </source>
</evidence>
<evidence type="ECO:0000313" key="2">
    <source>
        <dbReference type="EMBL" id="AOW11199.1"/>
    </source>
</evidence>
<keyword evidence="1" id="KW-1133">Transmembrane helix</keyword>
<gene>
    <name evidence="2" type="ORF">EM308_01270</name>
</gene>
<keyword evidence="3" id="KW-1185">Reference proteome</keyword>
<feature type="transmembrane region" description="Helical" evidence="1">
    <location>
        <begin position="153"/>
        <end position="173"/>
    </location>
</feature>
<feature type="transmembrane region" description="Helical" evidence="1">
    <location>
        <begin position="185"/>
        <end position="204"/>
    </location>
</feature>
<dbReference type="AlphaFoldDB" id="A0AAC9I5E0"/>
<accession>A0AAC9I5E0</accession>
<evidence type="ECO:0000256" key="1">
    <source>
        <dbReference type="SAM" id="Phobius"/>
    </source>
</evidence>
<feature type="transmembrane region" description="Helical" evidence="1">
    <location>
        <begin position="40"/>
        <end position="62"/>
    </location>
</feature>
<organism evidence="2 3">
    <name type="scientific">Flavobacterium gilvum</name>
    <dbReference type="NCBI Taxonomy" id="1492737"/>
    <lineage>
        <taxon>Bacteria</taxon>
        <taxon>Pseudomonadati</taxon>
        <taxon>Bacteroidota</taxon>
        <taxon>Flavobacteriia</taxon>
        <taxon>Flavobacteriales</taxon>
        <taxon>Flavobacteriaceae</taxon>
        <taxon>Flavobacterium</taxon>
    </lineage>
</organism>
<dbReference type="RefSeq" id="WP_035637422.1">
    <property type="nucleotide sequence ID" value="NZ_JNCP01000052.1"/>
</dbReference>
<dbReference type="KEGG" id="fgl:EM308_01270"/>
<dbReference type="EMBL" id="CP017479">
    <property type="protein sequence ID" value="AOW11199.1"/>
    <property type="molecule type" value="Genomic_DNA"/>
</dbReference>
<sequence>MRPFKNIAVGFIVSFVGSLPLSYLNIIGVEVFSKFGMNSLVSYLVGVIIAQTIVVYFTIIFANRLISNKKLIKGIDFFAVFFLLLLAYLFYAHSNITVEEHNYLEEYVRYSPLLIGVVLCTLNFLQIPFWVAWNLYLMNANHISLVSKLKFHYLLGTIVGTFWGMFVVILVFDSLSGNTIPFSKYIMPVFIPLFFVILAFWQAFKVYKKYIK</sequence>
<feature type="transmembrane region" description="Helical" evidence="1">
    <location>
        <begin position="74"/>
        <end position="93"/>
    </location>
</feature>
<evidence type="ECO:0000313" key="3">
    <source>
        <dbReference type="Proteomes" id="UP000175968"/>
    </source>
</evidence>
<proteinExistence type="predicted"/>
<keyword evidence="1" id="KW-0812">Transmembrane</keyword>